<dbReference type="InterPro" id="IPR036390">
    <property type="entry name" value="WH_DNA-bd_sf"/>
</dbReference>
<reference evidence="3 4" key="1">
    <citation type="submission" date="2009-11" db="EMBL/GenBank/DDBJ databases">
        <authorList>
            <person name="Weinstock G."/>
            <person name="Sodergren E."/>
            <person name="Clifton S."/>
            <person name="Fulton L."/>
            <person name="Fulton B."/>
            <person name="Courtney L."/>
            <person name="Fronick C."/>
            <person name="Harrison M."/>
            <person name="Strong C."/>
            <person name="Farmer C."/>
            <person name="Delahaunty K."/>
            <person name="Markovic C."/>
            <person name="Hall O."/>
            <person name="Minx P."/>
            <person name="Tomlinson C."/>
            <person name="Mitreva M."/>
            <person name="Nelson J."/>
            <person name="Hou S."/>
            <person name="Wollam A."/>
            <person name="Pepin K.H."/>
            <person name="Johnson M."/>
            <person name="Bhonagiri V."/>
            <person name="Nash W.E."/>
            <person name="Warren W."/>
            <person name="Chinwalla A."/>
            <person name="Mardis E.R."/>
            <person name="Wilson R.K."/>
        </authorList>
    </citation>
    <scope>NUCLEOTIDE SEQUENCE [LARGE SCALE GENOMIC DNA]</scope>
    <source>
        <strain evidence="3 4">DSM 20093</strain>
    </source>
</reference>
<name>D1NUM3_9BIFI</name>
<dbReference type="STRING" id="561180.BIFGAL_03549"/>
<dbReference type="Pfam" id="PF12802">
    <property type="entry name" value="MarR_2"/>
    <property type="match status" value="1"/>
</dbReference>
<dbReference type="Gene3D" id="1.10.10.10">
    <property type="entry name" value="Winged helix-like DNA-binding domain superfamily/Winged helix DNA-binding domain"/>
    <property type="match status" value="1"/>
</dbReference>
<gene>
    <name evidence="3" type="ORF">BIFGAL_03549</name>
</gene>
<dbReference type="PANTHER" id="PTHR18964:SF149">
    <property type="entry name" value="BIFUNCTIONAL UDP-N-ACETYLGLUCOSAMINE 2-EPIMERASE_N-ACETYLMANNOSAMINE KINASE"/>
    <property type="match status" value="1"/>
</dbReference>
<dbReference type="InterPro" id="IPR049874">
    <property type="entry name" value="ROK_cs"/>
</dbReference>
<dbReference type="InterPro" id="IPR000835">
    <property type="entry name" value="HTH_MarR-typ"/>
</dbReference>
<feature type="domain" description="HTH marR-type" evidence="2">
    <location>
        <begin position="35"/>
        <end position="79"/>
    </location>
</feature>
<dbReference type="SUPFAM" id="SSF46785">
    <property type="entry name" value="Winged helix' DNA-binding domain"/>
    <property type="match status" value="1"/>
</dbReference>
<dbReference type="InterPro" id="IPR036388">
    <property type="entry name" value="WH-like_DNA-bd_sf"/>
</dbReference>
<dbReference type="InterPro" id="IPR000600">
    <property type="entry name" value="ROK"/>
</dbReference>
<dbReference type="Gene3D" id="3.30.420.40">
    <property type="match status" value="2"/>
</dbReference>
<sequence>MVGTVRADNGIAIHGRLIMTSTQVSRATLSEHNRSRVLHHVYHHGPVSRATIAKALELTPAAISKITAKLIEAGLLEETGDMQGEGRRRSIGLRMNKSAFHVASVKFARTLVCIGVYDLAGNQLSMQEITAVEHTQIPETLDTVHSMLEKLLAKDRRIIAIGMAVPGPYLRAVGRTAMVSSMQEWRAVNFIDEFSHSLSVPVFIEQDARAGVLSYRLFGQGDADRHLAYYLLGEGVGLGVIDGDETINGELGAATEIGHVSIDVNGRSCECGNVGCLERYCSAVSIHEELNESGIVADSESMTHREACEALFRLAASGNSQAVAMVQRIGTYVGYGAVTIINTFNPSRIIVGDIVSGGGDLLLSAIRRVVDARILPELNARTTIVLADASADASTKGAAGVAVEHFLANPSAFVRGL</sequence>
<comment type="caution">
    <text evidence="3">The sequence shown here is derived from an EMBL/GenBank/DDBJ whole genome shotgun (WGS) entry which is preliminary data.</text>
</comment>
<evidence type="ECO:0000313" key="3">
    <source>
        <dbReference type="EMBL" id="EFA22525.1"/>
    </source>
</evidence>
<dbReference type="Pfam" id="PF00480">
    <property type="entry name" value="ROK"/>
    <property type="match status" value="1"/>
</dbReference>
<dbReference type="SUPFAM" id="SSF53067">
    <property type="entry name" value="Actin-like ATPase domain"/>
    <property type="match status" value="1"/>
</dbReference>
<dbReference type="GO" id="GO:0003700">
    <property type="term" value="F:DNA-binding transcription factor activity"/>
    <property type="evidence" value="ECO:0007669"/>
    <property type="project" value="InterPro"/>
</dbReference>
<comment type="similarity">
    <text evidence="1">Belongs to the ROK (NagC/XylR) family.</text>
</comment>
<accession>D1NUM3</accession>
<dbReference type="PANTHER" id="PTHR18964">
    <property type="entry name" value="ROK (REPRESSOR, ORF, KINASE) FAMILY"/>
    <property type="match status" value="1"/>
</dbReference>
<evidence type="ECO:0000256" key="1">
    <source>
        <dbReference type="ARBA" id="ARBA00006479"/>
    </source>
</evidence>
<dbReference type="InterPro" id="IPR043129">
    <property type="entry name" value="ATPase_NBD"/>
</dbReference>
<dbReference type="AlphaFoldDB" id="D1NUM3"/>
<dbReference type="Proteomes" id="UP000003656">
    <property type="component" value="Unassembled WGS sequence"/>
</dbReference>
<evidence type="ECO:0000313" key="4">
    <source>
        <dbReference type="Proteomes" id="UP000003656"/>
    </source>
</evidence>
<dbReference type="EMBL" id="ABXB03000003">
    <property type="protein sequence ID" value="EFA22525.1"/>
    <property type="molecule type" value="Genomic_DNA"/>
</dbReference>
<dbReference type="PROSITE" id="PS01125">
    <property type="entry name" value="ROK"/>
    <property type="match status" value="1"/>
</dbReference>
<organism evidence="3 4">
    <name type="scientific">Bifidobacterium gallicum DSM 20093 = LMG 11596</name>
    <dbReference type="NCBI Taxonomy" id="561180"/>
    <lineage>
        <taxon>Bacteria</taxon>
        <taxon>Bacillati</taxon>
        <taxon>Actinomycetota</taxon>
        <taxon>Actinomycetes</taxon>
        <taxon>Bifidobacteriales</taxon>
        <taxon>Bifidobacteriaceae</taxon>
        <taxon>Bifidobacterium</taxon>
    </lineage>
</organism>
<proteinExistence type="inferred from homology"/>
<protein>
    <submittedName>
        <fullName evidence="3">ROK family protein</fullName>
    </submittedName>
</protein>
<dbReference type="eggNOG" id="COG1940">
    <property type="taxonomic scope" value="Bacteria"/>
</dbReference>
<evidence type="ECO:0000259" key="2">
    <source>
        <dbReference type="Pfam" id="PF12802"/>
    </source>
</evidence>
<dbReference type="CDD" id="cd00090">
    <property type="entry name" value="HTH_ARSR"/>
    <property type="match status" value="1"/>
</dbReference>
<dbReference type="InterPro" id="IPR011991">
    <property type="entry name" value="ArsR-like_HTH"/>
</dbReference>